<protein>
    <submittedName>
        <fullName evidence="1">Uncharacterized protein</fullName>
    </submittedName>
</protein>
<proteinExistence type="predicted"/>
<reference evidence="1" key="1">
    <citation type="submission" date="2020-02" db="EMBL/GenBank/DDBJ databases">
        <authorList>
            <person name="Meier V. D."/>
        </authorList>
    </citation>
    <scope>NUCLEOTIDE SEQUENCE</scope>
    <source>
        <strain evidence="1">AVDCRST_MAG11</strain>
    </source>
</reference>
<organism evidence="1">
    <name type="scientific">uncultured Gemmatimonadaceae bacterium</name>
    <dbReference type="NCBI Taxonomy" id="246130"/>
    <lineage>
        <taxon>Bacteria</taxon>
        <taxon>Pseudomonadati</taxon>
        <taxon>Gemmatimonadota</taxon>
        <taxon>Gemmatimonadia</taxon>
        <taxon>Gemmatimonadales</taxon>
        <taxon>Gemmatimonadaceae</taxon>
        <taxon>environmental samples</taxon>
    </lineage>
</organism>
<dbReference type="AlphaFoldDB" id="A0A6J4KG14"/>
<name>A0A6J4KG14_9BACT</name>
<evidence type="ECO:0000313" key="1">
    <source>
        <dbReference type="EMBL" id="CAA9303874.1"/>
    </source>
</evidence>
<accession>A0A6J4KG14</accession>
<feature type="non-terminal residue" evidence="1">
    <location>
        <position position="1"/>
    </location>
</feature>
<sequence length="65" mass="6383">GVVGPLVFHCTHRAYGVGMIDTSAVVDAAAAARDAAARGPARVLVATVSHCHGAVNLLAVGPPAP</sequence>
<gene>
    <name evidence="1" type="ORF">AVDCRST_MAG11-1034</name>
</gene>
<dbReference type="EMBL" id="CADCTU010000231">
    <property type="protein sequence ID" value="CAA9303874.1"/>
    <property type="molecule type" value="Genomic_DNA"/>
</dbReference>